<dbReference type="PROSITE" id="PS51935">
    <property type="entry name" value="NLPC_P60"/>
    <property type="match status" value="1"/>
</dbReference>
<evidence type="ECO:0000256" key="3">
    <source>
        <dbReference type="ARBA" id="ARBA00022801"/>
    </source>
</evidence>
<protein>
    <submittedName>
        <fullName evidence="6">Peptidoglycan-binding protein</fullName>
    </submittedName>
</protein>
<dbReference type="AlphaFoldDB" id="A0A9X1XDI7"/>
<accession>A0A9X1XDI7</accession>
<comment type="caution">
    <text evidence="6">The sequence shown here is derived from an EMBL/GenBank/DDBJ whole genome shotgun (WGS) entry which is preliminary data.</text>
</comment>
<dbReference type="GO" id="GO:0008234">
    <property type="term" value="F:cysteine-type peptidase activity"/>
    <property type="evidence" value="ECO:0007669"/>
    <property type="project" value="UniProtKB-KW"/>
</dbReference>
<comment type="similarity">
    <text evidence="1">Belongs to the peptidase C40 family.</text>
</comment>
<dbReference type="InterPro" id="IPR000064">
    <property type="entry name" value="NLP_P60_dom"/>
</dbReference>
<dbReference type="Pfam" id="PF01471">
    <property type="entry name" value="PG_binding_1"/>
    <property type="match status" value="4"/>
</dbReference>
<dbReference type="Proteomes" id="UP001139011">
    <property type="component" value="Unassembled WGS sequence"/>
</dbReference>
<evidence type="ECO:0000313" key="6">
    <source>
        <dbReference type="EMBL" id="MCK6258724.1"/>
    </source>
</evidence>
<evidence type="ECO:0000256" key="2">
    <source>
        <dbReference type="ARBA" id="ARBA00022670"/>
    </source>
</evidence>
<feature type="domain" description="NlpC/P60" evidence="5">
    <location>
        <begin position="374"/>
        <end position="493"/>
    </location>
</feature>
<keyword evidence="7" id="KW-1185">Reference proteome</keyword>
<proteinExistence type="inferred from homology"/>
<dbReference type="SUPFAM" id="SSF54001">
    <property type="entry name" value="Cysteine proteinases"/>
    <property type="match status" value="1"/>
</dbReference>
<keyword evidence="2" id="KW-0645">Protease</keyword>
<organism evidence="6 7">
    <name type="scientific">Fictibacillus marinisediminis</name>
    <dbReference type="NCBI Taxonomy" id="2878389"/>
    <lineage>
        <taxon>Bacteria</taxon>
        <taxon>Bacillati</taxon>
        <taxon>Bacillota</taxon>
        <taxon>Bacilli</taxon>
        <taxon>Bacillales</taxon>
        <taxon>Fictibacillaceae</taxon>
        <taxon>Fictibacillus</taxon>
    </lineage>
</organism>
<dbReference type="Gene3D" id="1.10.101.10">
    <property type="entry name" value="PGBD-like superfamily/PGBD"/>
    <property type="match status" value="4"/>
</dbReference>
<evidence type="ECO:0000256" key="4">
    <source>
        <dbReference type="ARBA" id="ARBA00022807"/>
    </source>
</evidence>
<dbReference type="PANTHER" id="PTHR47053">
    <property type="entry name" value="MUREIN DD-ENDOPEPTIDASE MEPH-RELATED"/>
    <property type="match status" value="1"/>
</dbReference>
<evidence type="ECO:0000259" key="5">
    <source>
        <dbReference type="PROSITE" id="PS51935"/>
    </source>
</evidence>
<dbReference type="RefSeq" id="WP_248253969.1">
    <property type="nucleotide sequence ID" value="NZ_JAIWJX010000002.1"/>
</dbReference>
<dbReference type="InterPro" id="IPR002477">
    <property type="entry name" value="Peptidoglycan-bd-like"/>
</dbReference>
<dbReference type="InterPro" id="IPR038765">
    <property type="entry name" value="Papain-like_cys_pep_sf"/>
</dbReference>
<dbReference type="Gene3D" id="3.90.1720.10">
    <property type="entry name" value="endopeptidase domain like (from Nostoc punctiforme)"/>
    <property type="match status" value="1"/>
</dbReference>
<dbReference type="EMBL" id="JAIWJX010000002">
    <property type="protein sequence ID" value="MCK6258724.1"/>
    <property type="molecule type" value="Genomic_DNA"/>
</dbReference>
<dbReference type="Pfam" id="PF00877">
    <property type="entry name" value="NLPC_P60"/>
    <property type="match status" value="1"/>
</dbReference>
<keyword evidence="4" id="KW-0788">Thiol protease</keyword>
<dbReference type="GO" id="GO:0006508">
    <property type="term" value="P:proteolysis"/>
    <property type="evidence" value="ECO:0007669"/>
    <property type="project" value="UniProtKB-KW"/>
</dbReference>
<evidence type="ECO:0000256" key="1">
    <source>
        <dbReference type="ARBA" id="ARBA00007074"/>
    </source>
</evidence>
<gene>
    <name evidence="6" type="ORF">LCY76_19335</name>
</gene>
<reference evidence="6" key="1">
    <citation type="submission" date="2021-09" db="EMBL/GenBank/DDBJ databases">
        <title>Genome analysis of Fictibacillus sp. KIGAM418 isolated from marine sediment.</title>
        <authorList>
            <person name="Seo M.-J."/>
            <person name="Cho E.-S."/>
            <person name="Hwang C.Y."/>
        </authorList>
    </citation>
    <scope>NUCLEOTIDE SEQUENCE</scope>
    <source>
        <strain evidence="6">KIGAM418</strain>
    </source>
</reference>
<dbReference type="InterPro" id="IPR051202">
    <property type="entry name" value="Peptidase_C40"/>
</dbReference>
<dbReference type="InterPro" id="IPR036365">
    <property type="entry name" value="PGBD-like_sf"/>
</dbReference>
<dbReference type="SUPFAM" id="SSF47090">
    <property type="entry name" value="PGBD-like"/>
    <property type="match status" value="4"/>
</dbReference>
<keyword evidence="3" id="KW-0378">Hydrolase</keyword>
<evidence type="ECO:0000313" key="7">
    <source>
        <dbReference type="Proteomes" id="UP001139011"/>
    </source>
</evidence>
<dbReference type="InterPro" id="IPR036366">
    <property type="entry name" value="PGBDSf"/>
</dbReference>
<sequence length="493" mass="54042">MKKGNTNAVKTLVISSACAGAILLLPSKGEAALGDQVLRNGMKHPDVKELQRALLHQGYLKSSNVTGYYGPVTTNAVKEFQKMHHIVIDGITGKMTVRAITQKPGVKPPASTSKTVKATYKTLKQGSQGNEVERLQRKLKELKYFKYPKITGYFGRVTADAVKAYQKEKKISASGIADDKTQRLLFKTSSASPVKSQKPVPAKPKPAESSFILRLNSVGSEVFELQSDLKALGFYNYSLDRIFGKKTETSVKSFQKAYKLPVTGVADSKTLTIISAEAKKKEDETAPPSSADLRLHSVGPKVYQLQSDLKVLGFYTYKVDNIFGKMTETSVKSFQKAYNLSVTGVADSKTIEKIKAEVKKKGIEPAKPQTTAKPFSVINLVGDAAELVGTPYTWGGETVEEGFDCSGFLVYLFKKQNVQLPRTIASIWDAGKTVSQPKVGDIVFFETYKKGPSHAGIYIGNNNFVHSGSRGVAVSDIRLSYWTDRYLGAKQLY</sequence>
<dbReference type="PANTHER" id="PTHR47053:SF1">
    <property type="entry name" value="MUREIN DD-ENDOPEPTIDASE MEPH-RELATED"/>
    <property type="match status" value="1"/>
</dbReference>
<name>A0A9X1XDI7_9BACL</name>